<dbReference type="InterPro" id="IPR011008">
    <property type="entry name" value="Dimeric_a/b-barrel"/>
</dbReference>
<dbReference type="SUPFAM" id="SSF54909">
    <property type="entry name" value="Dimeric alpha+beta barrel"/>
    <property type="match status" value="1"/>
</dbReference>
<keyword evidence="2" id="KW-1185">Reference proteome</keyword>
<gene>
    <name evidence="1" type="ORF">CLHOM_25370</name>
</gene>
<comment type="caution">
    <text evidence="1">The sequence shown here is derived from an EMBL/GenBank/DDBJ whole genome shotgun (WGS) entry which is preliminary data.</text>
</comment>
<organism evidence="1 2">
    <name type="scientific">Clostridium homopropionicum DSM 5847</name>
    <dbReference type="NCBI Taxonomy" id="1121318"/>
    <lineage>
        <taxon>Bacteria</taxon>
        <taxon>Bacillati</taxon>
        <taxon>Bacillota</taxon>
        <taxon>Clostridia</taxon>
        <taxon>Eubacteriales</taxon>
        <taxon>Clostridiaceae</taxon>
        <taxon>Clostridium</taxon>
    </lineage>
</organism>
<accession>A0A0L6Z7U6</accession>
<evidence type="ECO:0000313" key="2">
    <source>
        <dbReference type="Proteomes" id="UP000037043"/>
    </source>
</evidence>
<dbReference type="Gene3D" id="3.30.70.1060">
    <property type="entry name" value="Dimeric alpha+beta barrel"/>
    <property type="match status" value="1"/>
</dbReference>
<dbReference type="PATRIC" id="fig|1121318.3.peg.2555"/>
<dbReference type="Proteomes" id="UP000037043">
    <property type="component" value="Unassembled WGS sequence"/>
</dbReference>
<evidence type="ECO:0000313" key="1">
    <source>
        <dbReference type="EMBL" id="KOA19042.1"/>
    </source>
</evidence>
<sequence length="93" mass="10305">MKIGANFFVKVNYSIEGKGTEGKCTGAHIKRANLNGTDKYLIGGGYFNKNGGSIVFKARDLKEAREIANNNIFIKNKIYSYELIILDSNIKIA</sequence>
<protein>
    <recommendedName>
        <fullName evidence="3">YCII-related domain-containing protein</fullName>
    </recommendedName>
</protein>
<proteinExistence type="predicted"/>
<evidence type="ECO:0008006" key="3">
    <source>
        <dbReference type="Google" id="ProtNLM"/>
    </source>
</evidence>
<dbReference type="AlphaFoldDB" id="A0A0L6Z7U6"/>
<name>A0A0L6Z7U6_9CLOT</name>
<dbReference type="RefSeq" id="WP_052222039.1">
    <property type="nucleotide sequence ID" value="NZ_LHUR01000029.1"/>
</dbReference>
<dbReference type="EMBL" id="LHUR01000029">
    <property type="protein sequence ID" value="KOA19042.1"/>
    <property type="molecule type" value="Genomic_DNA"/>
</dbReference>
<reference evidence="2" key="1">
    <citation type="submission" date="2015-08" db="EMBL/GenBank/DDBJ databases">
        <title>Genome sequence of the strict anaerobe Clostridium homopropionicum LuHBu1 (DSM 5847T).</title>
        <authorList>
            <person name="Poehlein A."/>
            <person name="Beck M."/>
            <person name="Schiel-Bengelsdorf B."/>
            <person name="Bengelsdorf F.R."/>
            <person name="Daniel R."/>
            <person name="Duerre P."/>
        </authorList>
    </citation>
    <scope>NUCLEOTIDE SEQUENCE [LARGE SCALE GENOMIC DNA]</scope>
    <source>
        <strain evidence="2">DSM 5847</strain>
    </source>
</reference>